<feature type="region of interest" description="Disordered" evidence="3">
    <location>
        <begin position="1"/>
        <end position="26"/>
    </location>
</feature>
<evidence type="ECO:0000256" key="2">
    <source>
        <dbReference type="PROSITE-ProRule" id="PRU00505"/>
    </source>
</evidence>
<dbReference type="Proteomes" id="UP000629468">
    <property type="component" value="Unassembled WGS sequence"/>
</dbReference>
<comment type="similarity">
    <text evidence="1">Belongs to the TEC1 family.</text>
</comment>
<dbReference type="Gene3D" id="6.10.20.40">
    <property type="entry name" value="TEA/ATTS domain"/>
    <property type="match status" value="1"/>
</dbReference>
<gene>
    <name evidence="5" type="ORF">Agabi119p4_3101</name>
</gene>
<comment type="caution">
    <text evidence="5">The sequence shown here is derived from an EMBL/GenBank/DDBJ whole genome shotgun (WGS) entry which is preliminary data.</text>
</comment>
<feature type="region of interest" description="Disordered" evidence="3">
    <location>
        <begin position="416"/>
        <end position="436"/>
    </location>
</feature>
<evidence type="ECO:0000256" key="3">
    <source>
        <dbReference type="SAM" id="MobiDB-lite"/>
    </source>
</evidence>
<feature type="region of interest" description="Disordered" evidence="3">
    <location>
        <begin position="213"/>
        <end position="233"/>
    </location>
</feature>
<organism evidence="5 6">
    <name type="scientific">Agaricus bisporus var. burnettii</name>
    <dbReference type="NCBI Taxonomy" id="192524"/>
    <lineage>
        <taxon>Eukaryota</taxon>
        <taxon>Fungi</taxon>
        <taxon>Dikarya</taxon>
        <taxon>Basidiomycota</taxon>
        <taxon>Agaricomycotina</taxon>
        <taxon>Agaricomycetes</taxon>
        <taxon>Agaricomycetidae</taxon>
        <taxon>Agaricales</taxon>
        <taxon>Agaricineae</taxon>
        <taxon>Agaricaceae</taxon>
        <taxon>Agaricus</taxon>
    </lineage>
</organism>
<dbReference type="InterPro" id="IPR000818">
    <property type="entry name" value="TEA/ATTS_dom"/>
</dbReference>
<evidence type="ECO:0000256" key="1">
    <source>
        <dbReference type="ARBA" id="ARBA00008421"/>
    </source>
</evidence>
<dbReference type="InterPro" id="IPR038096">
    <property type="entry name" value="TEA/ATTS_sf"/>
</dbReference>
<feature type="compositionally biased region" description="Polar residues" evidence="3">
    <location>
        <begin position="213"/>
        <end position="223"/>
    </location>
</feature>
<feature type="domain" description="TEA" evidence="4">
    <location>
        <begin position="31"/>
        <end position="105"/>
    </location>
</feature>
<feature type="DNA-binding region" description="TEA" evidence="2">
    <location>
        <begin position="31"/>
        <end position="105"/>
    </location>
</feature>
<sequence length="527" mass="57258">MSLPSPLPPLAEQLSSKSLTPQRKHRKLLKDGSGAEVWPESIEKIFVQGLREYWTSPFATYPQSRGRSRWRNQFLVDYLQKHNIIRSKKQVASHIQVLRNMWKGEPEYQLVAGGEELADASPPAGSPIKLEDHWSHGLIPMEFDDTDGYSSTSASPDFSPPDFQNQYLPSPDHPATRQLDMTSASHYSTDSRNLVPSASPYSPSFANSTQEYSNYGRVSSRTPPTGAASASEYSKPHNRIRALRLVADGMSPLLIRMDQLAPLHMPYQPLQLKICLRISTMDDINCPSTLQGFLASVYLSHMWTSSGKCITKTIVGSTIVAEDINSLQVSEVNMGTVNAVLPESHLTRCRWLDPNLPTNITQEIIVDGESLLFVIYELDRAAGHSLPSAELSGYLNYPSSSRGSLGSGSSTNITSLRSFSSSPTSGGSLNGNSTNRGFTSLASDSLGLHTPSNIVTGPSSYSQSHHSGHVSINGALGVNSSTSGVMSNGGLGSYSLPIHSHHAKHTGQSSLHTFPPVRYAMTTSMPS</sequence>
<feature type="region of interest" description="Disordered" evidence="3">
    <location>
        <begin position="145"/>
        <end position="178"/>
    </location>
</feature>
<dbReference type="SMART" id="SM00426">
    <property type="entry name" value="TEA"/>
    <property type="match status" value="1"/>
</dbReference>
<name>A0A8H7F6J0_AGABI</name>
<dbReference type="Pfam" id="PF01285">
    <property type="entry name" value="TEA"/>
    <property type="match status" value="1"/>
</dbReference>
<dbReference type="PROSITE" id="PS51088">
    <property type="entry name" value="TEA_2"/>
    <property type="match status" value="1"/>
</dbReference>
<evidence type="ECO:0000259" key="4">
    <source>
        <dbReference type="PROSITE" id="PS51088"/>
    </source>
</evidence>
<accession>A0A8H7F6J0</accession>
<dbReference type="AlphaFoldDB" id="A0A8H7F6J0"/>
<proteinExistence type="inferred from homology"/>
<protein>
    <submittedName>
        <fullName evidence="5">Transcriptional regulator family: TEA/ATTS</fullName>
    </submittedName>
</protein>
<dbReference type="GO" id="GO:0003700">
    <property type="term" value="F:DNA-binding transcription factor activity"/>
    <property type="evidence" value="ECO:0007669"/>
    <property type="project" value="InterPro"/>
</dbReference>
<dbReference type="EMBL" id="JABXXO010000004">
    <property type="protein sequence ID" value="KAF7778756.1"/>
    <property type="molecule type" value="Genomic_DNA"/>
</dbReference>
<feature type="compositionally biased region" description="Polar residues" evidence="3">
    <location>
        <begin position="148"/>
        <end position="168"/>
    </location>
</feature>
<reference evidence="5 6" key="1">
    <citation type="journal article" name="Sci. Rep.">
        <title>Telomere-to-telomere assembled and centromere annotated genomes of the two main subspecies of the button mushroom Agaricus bisporus reveal especially polymorphic chromosome ends.</title>
        <authorList>
            <person name="Sonnenberg A.S.M."/>
            <person name="Sedaghat-Telgerd N."/>
            <person name="Lavrijssen B."/>
            <person name="Ohm R.A."/>
            <person name="Hendrickx P.M."/>
            <person name="Scholtmeijer K."/>
            <person name="Baars J.J.P."/>
            <person name="van Peer A."/>
        </authorList>
    </citation>
    <scope>NUCLEOTIDE SEQUENCE [LARGE SCALE GENOMIC DNA]</scope>
    <source>
        <strain evidence="5 6">H119_p4</strain>
    </source>
</reference>
<evidence type="ECO:0000313" key="5">
    <source>
        <dbReference type="EMBL" id="KAF7778756.1"/>
    </source>
</evidence>
<feature type="region of interest" description="Disordered" evidence="3">
    <location>
        <begin position="184"/>
        <end position="203"/>
    </location>
</feature>
<evidence type="ECO:0000313" key="6">
    <source>
        <dbReference type="Proteomes" id="UP000629468"/>
    </source>
</evidence>